<name>A0AAV3XFN6_9CYAN</name>
<accession>A0AAV3XFN6</accession>
<reference evidence="1" key="1">
    <citation type="submission" date="2019-10" db="EMBL/GenBank/DDBJ databases">
        <title>Draft genome sequece of Microseira wollei NIES-4236.</title>
        <authorList>
            <person name="Yamaguchi H."/>
            <person name="Suzuki S."/>
            <person name="Kawachi M."/>
        </authorList>
    </citation>
    <scope>NUCLEOTIDE SEQUENCE</scope>
    <source>
        <strain evidence="1">NIES-4236</strain>
    </source>
</reference>
<sequence length="55" mass="6442">MKEEFQPRNLSSSLISCPVDYPELGVGNIQQLREKTFNQLMFPTRQPTREGFYYG</sequence>
<evidence type="ECO:0000313" key="2">
    <source>
        <dbReference type="Proteomes" id="UP001050975"/>
    </source>
</evidence>
<dbReference type="AlphaFoldDB" id="A0AAV3XFN6"/>
<proteinExistence type="predicted"/>
<comment type="caution">
    <text evidence="1">The sequence shown here is derived from an EMBL/GenBank/DDBJ whole genome shotgun (WGS) entry which is preliminary data.</text>
</comment>
<dbReference type="EMBL" id="BLAY01000096">
    <property type="protein sequence ID" value="GET40670.1"/>
    <property type="molecule type" value="Genomic_DNA"/>
</dbReference>
<keyword evidence="2" id="KW-1185">Reference proteome</keyword>
<organism evidence="1 2">
    <name type="scientific">Microseira wollei NIES-4236</name>
    <dbReference type="NCBI Taxonomy" id="2530354"/>
    <lineage>
        <taxon>Bacteria</taxon>
        <taxon>Bacillati</taxon>
        <taxon>Cyanobacteriota</taxon>
        <taxon>Cyanophyceae</taxon>
        <taxon>Oscillatoriophycideae</taxon>
        <taxon>Aerosakkonematales</taxon>
        <taxon>Aerosakkonemataceae</taxon>
        <taxon>Microseira</taxon>
    </lineage>
</organism>
<protein>
    <submittedName>
        <fullName evidence="1">Uncharacterized protein</fullName>
    </submittedName>
</protein>
<evidence type="ECO:0000313" key="1">
    <source>
        <dbReference type="EMBL" id="GET40670.1"/>
    </source>
</evidence>
<gene>
    <name evidence="1" type="ORF">MiSe_54810</name>
</gene>
<dbReference type="Proteomes" id="UP001050975">
    <property type="component" value="Unassembled WGS sequence"/>
</dbReference>